<evidence type="ECO:0000313" key="1">
    <source>
        <dbReference type="EMBL" id="JAH23356.1"/>
    </source>
</evidence>
<dbReference type="EMBL" id="GBXM01085221">
    <property type="protein sequence ID" value="JAH23356.1"/>
    <property type="molecule type" value="Transcribed_RNA"/>
</dbReference>
<reference evidence="1" key="2">
    <citation type="journal article" date="2015" name="Fish Shellfish Immunol.">
        <title>Early steps in the European eel (Anguilla anguilla)-Vibrio vulnificus interaction in the gills: Role of the RtxA13 toxin.</title>
        <authorList>
            <person name="Callol A."/>
            <person name="Pajuelo D."/>
            <person name="Ebbesson L."/>
            <person name="Teles M."/>
            <person name="MacKenzie S."/>
            <person name="Amaro C."/>
        </authorList>
    </citation>
    <scope>NUCLEOTIDE SEQUENCE</scope>
</reference>
<proteinExistence type="predicted"/>
<protein>
    <submittedName>
        <fullName evidence="1">Uncharacterized protein</fullName>
    </submittedName>
</protein>
<organism evidence="1">
    <name type="scientific">Anguilla anguilla</name>
    <name type="common">European freshwater eel</name>
    <name type="synonym">Muraena anguilla</name>
    <dbReference type="NCBI Taxonomy" id="7936"/>
    <lineage>
        <taxon>Eukaryota</taxon>
        <taxon>Metazoa</taxon>
        <taxon>Chordata</taxon>
        <taxon>Craniata</taxon>
        <taxon>Vertebrata</taxon>
        <taxon>Euteleostomi</taxon>
        <taxon>Actinopterygii</taxon>
        <taxon>Neopterygii</taxon>
        <taxon>Teleostei</taxon>
        <taxon>Anguilliformes</taxon>
        <taxon>Anguillidae</taxon>
        <taxon>Anguilla</taxon>
    </lineage>
</organism>
<name>A0A0E9R2H9_ANGAN</name>
<accession>A0A0E9R2H9</accession>
<reference evidence="1" key="1">
    <citation type="submission" date="2014-11" db="EMBL/GenBank/DDBJ databases">
        <authorList>
            <person name="Amaro Gonzalez C."/>
        </authorList>
    </citation>
    <scope>NUCLEOTIDE SEQUENCE</scope>
</reference>
<dbReference type="AlphaFoldDB" id="A0A0E9R2H9"/>
<sequence>MSNVSTALLPINRVGKCHVLLSGGNHEGTENSETAQRPR</sequence>